<dbReference type="InterPro" id="IPR039556">
    <property type="entry name" value="ICL/PEPM"/>
</dbReference>
<dbReference type="EMBL" id="ML995481">
    <property type="protein sequence ID" value="KAF2143946.1"/>
    <property type="molecule type" value="Genomic_DNA"/>
</dbReference>
<evidence type="ECO:0000313" key="5">
    <source>
        <dbReference type="Proteomes" id="UP000799438"/>
    </source>
</evidence>
<reference evidence="4" key="1">
    <citation type="journal article" date="2020" name="Stud. Mycol.">
        <title>101 Dothideomycetes genomes: a test case for predicting lifestyles and emergence of pathogens.</title>
        <authorList>
            <person name="Haridas S."/>
            <person name="Albert R."/>
            <person name="Binder M."/>
            <person name="Bloem J."/>
            <person name="Labutti K."/>
            <person name="Salamov A."/>
            <person name="Andreopoulos B."/>
            <person name="Baker S."/>
            <person name="Barry K."/>
            <person name="Bills G."/>
            <person name="Bluhm B."/>
            <person name="Cannon C."/>
            <person name="Castanera R."/>
            <person name="Culley D."/>
            <person name="Daum C."/>
            <person name="Ezra D."/>
            <person name="Gonzalez J."/>
            <person name="Henrissat B."/>
            <person name="Kuo A."/>
            <person name="Liang C."/>
            <person name="Lipzen A."/>
            <person name="Lutzoni F."/>
            <person name="Magnuson J."/>
            <person name="Mondo S."/>
            <person name="Nolan M."/>
            <person name="Ohm R."/>
            <person name="Pangilinan J."/>
            <person name="Park H.-J."/>
            <person name="Ramirez L."/>
            <person name="Alfaro M."/>
            <person name="Sun H."/>
            <person name="Tritt A."/>
            <person name="Yoshinaga Y."/>
            <person name="Zwiers L.-H."/>
            <person name="Turgeon B."/>
            <person name="Goodwin S."/>
            <person name="Spatafora J."/>
            <person name="Crous P."/>
            <person name="Grigoriev I."/>
        </authorList>
    </citation>
    <scope>NUCLEOTIDE SEQUENCE</scope>
    <source>
        <strain evidence="4">CBS 121167</strain>
    </source>
</reference>
<feature type="region of interest" description="Disordered" evidence="3">
    <location>
        <begin position="1"/>
        <end position="21"/>
    </location>
</feature>
<keyword evidence="5" id="KW-1185">Reference proteome</keyword>
<dbReference type="InterPro" id="IPR018523">
    <property type="entry name" value="Isocitrate_lyase_ph_CS"/>
</dbReference>
<comment type="similarity">
    <text evidence="2">Belongs to the isocitrate lyase/PEP mutase superfamily.</text>
</comment>
<evidence type="ECO:0000256" key="2">
    <source>
        <dbReference type="ARBA" id="ARBA00061405"/>
    </source>
</evidence>
<comment type="catalytic activity">
    <reaction evidence="1">
        <text>(2S,3R)-3-hydroxybutane-1,2,3-tricarboxylate = pyruvate + succinate</text>
        <dbReference type="Rhea" id="RHEA:16809"/>
        <dbReference type="ChEBI" id="CHEBI:15361"/>
        <dbReference type="ChEBI" id="CHEBI:30031"/>
        <dbReference type="ChEBI" id="CHEBI:57429"/>
        <dbReference type="EC" id="4.1.3.30"/>
    </reaction>
</comment>
<dbReference type="SUPFAM" id="SSF51621">
    <property type="entry name" value="Phosphoenolpyruvate/pyruvate domain"/>
    <property type="match status" value="1"/>
</dbReference>
<protein>
    <recommendedName>
        <fullName evidence="6">Oxaloacetate acetylhydrolase</fullName>
    </recommendedName>
</protein>
<dbReference type="Pfam" id="PF13714">
    <property type="entry name" value="PEP_mutase"/>
    <property type="match status" value="1"/>
</dbReference>
<evidence type="ECO:0008006" key="6">
    <source>
        <dbReference type="Google" id="ProtNLM"/>
    </source>
</evidence>
<dbReference type="CDD" id="cd00377">
    <property type="entry name" value="ICL_PEPM"/>
    <property type="match status" value="1"/>
</dbReference>
<dbReference type="GeneID" id="54303153"/>
<dbReference type="Gene3D" id="3.20.20.60">
    <property type="entry name" value="Phosphoenolpyruvate-binding domains"/>
    <property type="match status" value="1"/>
</dbReference>
<accession>A0A6A6BIV1</accession>
<name>A0A6A6BIV1_9PEZI</name>
<dbReference type="PANTHER" id="PTHR42905:SF2">
    <property type="entry name" value="PHOSPHOENOLPYRUVATE CARBOXYLASE FAMILY PROTEIN"/>
    <property type="match status" value="1"/>
</dbReference>
<dbReference type="InterPro" id="IPR015813">
    <property type="entry name" value="Pyrv/PenolPyrv_kinase-like_dom"/>
</dbReference>
<dbReference type="OrthoDB" id="1923844at2759"/>
<dbReference type="PROSITE" id="PS00161">
    <property type="entry name" value="ISOCITRATE_LYASE"/>
    <property type="match status" value="1"/>
</dbReference>
<dbReference type="Proteomes" id="UP000799438">
    <property type="component" value="Unassembled WGS sequence"/>
</dbReference>
<dbReference type="PANTHER" id="PTHR42905">
    <property type="entry name" value="PHOSPHOENOLPYRUVATE CARBOXYLASE"/>
    <property type="match status" value="1"/>
</dbReference>
<dbReference type="InterPro" id="IPR040442">
    <property type="entry name" value="Pyrv_kinase-like_dom_sf"/>
</dbReference>
<evidence type="ECO:0000256" key="1">
    <source>
        <dbReference type="ARBA" id="ARBA00001050"/>
    </source>
</evidence>
<dbReference type="FunFam" id="3.20.20.60:FF:000009">
    <property type="entry name" value="2-methylisocitrate lyase"/>
    <property type="match status" value="1"/>
</dbReference>
<organism evidence="4 5">
    <name type="scientific">Aplosporella prunicola CBS 121167</name>
    <dbReference type="NCBI Taxonomy" id="1176127"/>
    <lineage>
        <taxon>Eukaryota</taxon>
        <taxon>Fungi</taxon>
        <taxon>Dikarya</taxon>
        <taxon>Ascomycota</taxon>
        <taxon>Pezizomycotina</taxon>
        <taxon>Dothideomycetes</taxon>
        <taxon>Dothideomycetes incertae sedis</taxon>
        <taxon>Botryosphaeriales</taxon>
        <taxon>Aplosporellaceae</taxon>
        <taxon>Aplosporella</taxon>
    </lineage>
</organism>
<gene>
    <name evidence="4" type="ORF">K452DRAFT_350299</name>
</gene>
<dbReference type="RefSeq" id="XP_033399658.1">
    <property type="nucleotide sequence ID" value="XM_033545645.1"/>
</dbReference>
<evidence type="ECO:0000313" key="4">
    <source>
        <dbReference type="EMBL" id="KAF2143946.1"/>
    </source>
</evidence>
<dbReference type="GO" id="GO:0046421">
    <property type="term" value="F:methylisocitrate lyase activity"/>
    <property type="evidence" value="ECO:0007669"/>
    <property type="project" value="UniProtKB-EC"/>
</dbReference>
<evidence type="ECO:0000256" key="3">
    <source>
        <dbReference type="SAM" id="MobiDB-lite"/>
    </source>
</evidence>
<feature type="compositionally biased region" description="Basic and acidic residues" evidence="3">
    <location>
        <begin position="10"/>
        <end position="21"/>
    </location>
</feature>
<sequence length="389" mass="41628">MAPHAIQDPSDERPVSFSEDRPVETLAIQPEAVNNTVSSWLTLSAARALENLKQQPESNSGTSKLINTADQQSVVDAPVEAAPAVAADLLPPSGARKLKYMLEHTDELIVCPGVYDGLSARTALEVGFSAMYMTGAGTTASRLGQPDLAIAQLSDMKAHAEMIANLDPYGPPLIADMDTGYGGPIMVARSVEEYIRAGVAGFHIEDQVQNKRCGHLQGKKVVSKEEYLSRIRAAQDAKTRLRSDIVLIARTDALQTLGYDECVSRLKAARDLGADVGLLEGFTSKEMAAKCVKELAPWPLLLNSVENGASPLITVEEAREMGFRIMIFSFATLAPAYVAIKDTLMRLKEHGVVGTGKNITPVKLFEVCGLKNSMAIDMNAGGLAFAGGV</sequence>
<dbReference type="AlphaFoldDB" id="A0A6A6BIV1"/>
<proteinExistence type="inferred from homology"/>